<dbReference type="InterPro" id="IPR003718">
    <property type="entry name" value="OsmC/Ohr_fam"/>
</dbReference>
<dbReference type="OrthoDB" id="9807532at2"/>
<evidence type="ECO:0000313" key="2">
    <source>
        <dbReference type="EMBL" id="AWW32992.1"/>
    </source>
</evidence>
<dbReference type="InterPro" id="IPR036102">
    <property type="entry name" value="OsmC/Ohrsf"/>
</dbReference>
<keyword evidence="3" id="KW-1185">Reference proteome</keyword>
<dbReference type="NCBIfam" id="TIGR03562">
    <property type="entry name" value="osmo_induc_OsmC"/>
    <property type="match status" value="1"/>
</dbReference>
<dbReference type="AlphaFoldDB" id="A0A2Z4IPJ6"/>
<reference evidence="2 3" key="1">
    <citation type="submission" date="2018-06" db="EMBL/GenBank/DDBJ databases">
        <title>Echinicola strongylocentroti sp. nov., isolated from a sea urchin Strongylocentrotus intermedius.</title>
        <authorList>
            <person name="Bae S.S."/>
        </authorList>
    </citation>
    <scope>NUCLEOTIDE SEQUENCE [LARGE SCALE GENOMIC DNA]</scope>
    <source>
        <strain evidence="2 3">MEBiC08714</strain>
    </source>
</reference>
<evidence type="ECO:0000256" key="1">
    <source>
        <dbReference type="SAM" id="MobiDB-lite"/>
    </source>
</evidence>
<protein>
    <submittedName>
        <fullName evidence="2">OsmC family peroxiredoxin</fullName>
    </submittedName>
</protein>
<dbReference type="EMBL" id="CP030041">
    <property type="protein sequence ID" value="AWW32992.1"/>
    <property type="molecule type" value="Genomic_DNA"/>
</dbReference>
<feature type="region of interest" description="Disordered" evidence="1">
    <location>
        <begin position="1"/>
        <end position="24"/>
    </location>
</feature>
<organism evidence="2 3">
    <name type="scientific">Echinicola strongylocentroti</name>
    <dbReference type="NCBI Taxonomy" id="1795355"/>
    <lineage>
        <taxon>Bacteria</taxon>
        <taxon>Pseudomonadati</taxon>
        <taxon>Bacteroidota</taxon>
        <taxon>Cytophagia</taxon>
        <taxon>Cytophagales</taxon>
        <taxon>Cyclobacteriaceae</taxon>
        <taxon>Echinicola</taxon>
    </lineage>
</organism>
<dbReference type="RefSeq" id="WP_112786364.1">
    <property type="nucleotide sequence ID" value="NZ_CP030041.1"/>
</dbReference>
<gene>
    <name evidence="2" type="ORF">DN752_00200</name>
</gene>
<proteinExistence type="predicted"/>
<dbReference type="SUPFAM" id="SSF82784">
    <property type="entry name" value="OsmC-like"/>
    <property type="match status" value="1"/>
</dbReference>
<dbReference type="InterPro" id="IPR052707">
    <property type="entry name" value="OsmC_Ohr_Peroxiredoxin"/>
</dbReference>
<dbReference type="InterPro" id="IPR015946">
    <property type="entry name" value="KH_dom-like_a/b"/>
</dbReference>
<name>A0A2Z4IPJ6_9BACT</name>
<dbReference type="Proteomes" id="UP000248688">
    <property type="component" value="Chromosome"/>
</dbReference>
<dbReference type="Pfam" id="PF02566">
    <property type="entry name" value="OsmC"/>
    <property type="match status" value="1"/>
</dbReference>
<dbReference type="InterPro" id="IPR019904">
    <property type="entry name" value="Peroxiredoxin_OsmC"/>
</dbReference>
<sequence>MKFSRNASANWKGSGKEGKGTVSTETTVLDKTPYSFKSRFEDGKGTNPEELLGAAHAGCFSMKLSFVLNEMGFTADNIDTTAKVTMEDGKITNVHLDLSAKIPDISEDDFKKAAKEAKENCPVSALFNTEITMDTKLG</sequence>
<evidence type="ECO:0000313" key="3">
    <source>
        <dbReference type="Proteomes" id="UP000248688"/>
    </source>
</evidence>
<accession>A0A2Z4IPJ6</accession>
<dbReference type="PANTHER" id="PTHR42830:SF1">
    <property type="entry name" value="OSMOTICALLY INDUCIBLE FAMILY PROTEIN"/>
    <property type="match status" value="1"/>
</dbReference>
<dbReference type="Gene3D" id="3.30.300.20">
    <property type="match status" value="1"/>
</dbReference>
<dbReference type="PANTHER" id="PTHR42830">
    <property type="entry name" value="OSMOTICALLY INDUCIBLE FAMILY PROTEIN"/>
    <property type="match status" value="1"/>
</dbReference>
<dbReference type="GO" id="GO:0004601">
    <property type="term" value="F:peroxidase activity"/>
    <property type="evidence" value="ECO:0007669"/>
    <property type="project" value="InterPro"/>
</dbReference>
<dbReference type="GO" id="GO:0006979">
    <property type="term" value="P:response to oxidative stress"/>
    <property type="evidence" value="ECO:0007669"/>
    <property type="project" value="InterPro"/>
</dbReference>
<dbReference type="KEGG" id="est:DN752_00200"/>
<feature type="compositionally biased region" description="Polar residues" evidence="1">
    <location>
        <begin position="1"/>
        <end position="11"/>
    </location>
</feature>